<dbReference type="RefSeq" id="WP_015827591.1">
    <property type="nucleotide sequence ID" value="NC_012982.1"/>
</dbReference>
<dbReference type="Gene3D" id="3.40.1280.10">
    <property type="match status" value="1"/>
</dbReference>
<accession>C6XJZ6</accession>
<dbReference type="AlphaFoldDB" id="C6XJZ6"/>
<proteinExistence type="inferred from homology"/>
<dbReference type="Gene3D" id="3.30.1330.30">
    <property type="match status" value="1"/>
</dbReference>
<dbReference type="InterPro" id="IPR029028">
    <property type="entry name" value="Alpha/beta_knot_MTases"/>
</dbReference>
<dbReference type="Pfam" id="PF00588">
    <property type="entry name" value="SpoU_methylase"/>
    <property type="match status" value="1"/>
</dbReference>
<feature type="domain" description="RNA 2-O ribose methyltransferase substrate binding" evidence="4">
    <location>
        <begin position="36"/>
        <end position="112"/>
    </location>
</feature>
<protein>
    <submittedName>
        <fullName evidence="5">tRNA/rRNA methyltransferase (SpoU)</fullName>
    </submittedName>
</protein>
<name>C6XJZ6_HIRBI</name>
<reference evidence="6" key="1">
    <citation type="journal article" date="2011" name="J. Bacteriol.">
        <title>Genome sequences of eight morphologically diverse alphaproteobacteria.</title>
        <authorList>
            <consortium name="US DOE Joint Genome Institute"/>
            <person name="Brown P.J."/>
            <person name="Kysela D.T."/>
            <person name="Buechlein A."/>
            <person name="Hemmerich C."/>
            <person name="Brun Y.V."/>
        </authorList>
    </citation>
    <scope>NUCLEOTIDE SEQUENCE [LARGE SCALE GENOMIC DNA]</scope>
    <source>
        <strain evidence="6">ATCC 49814 / DSM 5838 / IFAM 1418</strain>
    </source>
</reference>
<dbReference type="InterPro" id="IPR053888">
    <property type="entry name" value="MRM3-like_sub_bind"/>
</dbReference>
<dbReference type="EMBL" id="CP001678">
    <property type="protein sequence ID" value="ACT59441.1"/>
    <property type="molecule type" value="Genomic_DNA"/>
</dbReference>
<dbReference type="GO" id="GO:0008173">
    <property type="term" value="F:RNA methyltransferase activity"/>
    <property type="evidence" value="ECO:0007669"/>
    <property type="project" value="InterPro"/>
</dbReference>
<evidence type="ECO:0000256" key="2">
    <source>
        <dbReference type="ARBA" id="ARBA00022603"/>
    </source>
</evidence>
<evidence type="ECO:0000259" key="4">
    <source>
        <dbReference type="SMART" id="SM00967"/>
    </source>
</evidence>
<evidence type="ECO:0000256" key="1">
    <source>
        <dbReference type="ARBA" id="ARBA00007228"/>
    </source>
</evidence>
<keyword evidence="6" id="KW-1185">Reference proteome</keyword>
<dbReference type="CDD" id="cd18095">
    <property type="entry name" value="SpoU-like_rRNA-MTase"/>
    <property type="match status" value="1"/>
</dbReference>
<dbReference type="SUPFAM" id="SSF55315">
    <property type="entry name" value="L30e-like"/>
    <property type="match status" value="1"/>
</dbReference>
<keyword evidence="2 5" id="KW-0489">Methyltransferase</keyword>
<dbReference type="InterPro" id="IPR029064">
    <property type="entry name" value="Ribosomal_eL30-like_sf"/>
</dbReference>
<dbReference type="SUPFAM" id="SSF75217">
    <property type="entry name" value="alpha/beta knot"/>
    <property type="match status" value="1"/>
</dbReference>
<dbReference type="Proteomes" id="UP000002745">
    <property type="component" value="Chromosome"/>
</dbReference>
<gene>
    <name evidence="5" type="ordered locus">Hbal_1753</name>
</gene>
<dbReference type="GO" id="GO:0006396">
    <property type="term" value="P:RNA processing"/>
    <property type="evidence" value="ECO:0007669"/>
    <property type="project" value="InterPro"/>
</dbReference>
<dbReference type="InterPro" id="IPR001537">
    <property type="entry name" value="SpoU_MeTrfase"/>
</dbReference>
<dbReference type="GO" id="GO:0032259">
    <property type="term" value="P:methylation"/>
    <property type="evidence" value="ECO:0007669"/>
    <property type="project" value="UniProtKB-KW"/>
</dbReference>
<dbReference type="KEGG" id="hba:Hbal_1753"/>
<dbReference type="InterPro" id="IPR013123">
    <property type="entry name" value="SpoU_subst-bd"/>
</dbReference>
<dbReference type="GO" id="GO:0005737">
    <property type="term" value="C:cytoplasm"/>
    <property type="evidence" value="ECO:0007669"/>
    <property type="project" value="UniProtKB-ARBA"/>
</dbReference>
<dbReference type="Pfam" id="PF22435">
    <property type="entry name" value="MRM3-like_sub_bind"/>
    <property type="match status" value="1"/>
</dbReference>
<dbReference type="STRING" id="582402.Hbal_1753"/>
<evidence type="ECO:0000256" key="3">
    <source>
        <dbReference type="ARBA" id="ARBA00022679"/>
    </source>
</evidence>
<dbReference type="SMART" id="SM00967">
    <property type="entry name" value="SpoU_sub_bind"/>
    <property type="match status" value="1"/>
</dbReference>
<evidence type="ECO:0000313" key="6">
    <source>
        <dbReference type="Proteomes" id="UP000002745"/>
    </source>
</evidence>
<dbReference type="OrthoDB" id="9794400at2"/>
<sequence length="275" mass="29828">MAHAPYEHITSTSNPTIKLLRGLDRKKVRNDTGLFLAEGARLIVDALKFGWKPKYVLVGSETIDRPDIQHVISQCAEIGARTLTTSSRILSAVSRKDNPQTIIAAFEQQTTTLEALETSGKKRFIALYEARDPGNLGTILRTADAAGIDGVILVEQCCDPFSVECVRATMGALFSNNIVLASFTEFDNWRRKANIKMAAASVNGTMRHDQAEYSSKSVILMGNEQSGIPEAAENACDILIKIPMAGAADSLNLAQATAIMTYEVWKGSGYDGANQ</sequence>
<dbReference type="InterPro" id="IPR051259">
    <property type="entry name" value="rRNA_Methyltransferase"/>
</dbReference>
<dbReference type="HOGENOM" id="CLU_021322_3_2_5"/>
<dbReference type="GO" id="GO:0003723">
    <property type="term" value="F:RNA binding"/>
    <property type="evidence" value="ECO:0007669"/>
    <property type="project" value="InterPro"/>
</dbReference>
<keyword evidence="3 5" id="KW-0808">Transferase</keyword>
<dbReference type="PANTHER" id="PTHR43191:SF2">
    <property type="entry name" value="RRNA METHYLTRANSFERASE 3, MITOCHONDRIAL"/>
    <property type="match status" value="1"/>
</dbReference>
<dbReference type="InterPro" id="IPR029026">
    <property type="entry name" value="tRNA_m1G_MTases_N"/>
</dbReference>
<evidence type="ECO:0000313" key="5">
    <source>
        <dbReference type="EMBL" id="ACT59441.1"/>
    </source>
</evidence>
<organism evidence="5 6">
    <name type="scientific">Hirschia baltica (strain ATCC 49814 / DSM 5838 / IFAM 1418)</name>
    <dbReference type="NCBI Taxonomy" id="582402"/>
    <lineage>
        <taxon>Bacteria</taxon>
        <taxon>Pseudomonadati</taxon>
        <taxon>Pseudomonadota</taxon>
        <taxon>Alphaproteobacteria</taxon>
        <taxon>Hyphomonadales</taxon>
        <taxon>Hyphomonadaceae</taxon>
        <taxon>Hirschia</taxon>
    </lineage>
</organism>
<comment type="similarity">
    <text evidence="1">Belongs to the class IV-like SAM-binding methyltransferase superfamily. RNA methyltransferase TrmH family.</text>
</comment>
<dbReference type="PANTHER" id="PTHR43191">
    <property type="entry name" value="RRNA METHYLTRANSFERASE 3"/>
    <property type="match status" value="1"/>
</dbReference>
<dbReference type="eggNOG" id="COG0566">
    <property type="taxonomic scope" value="Bacteria"/>
</dbReference>